<dbReference type="Pfam" id="PF00487">
    <property type="entry name" value="FA_desaturase"/>
    <property type="match status" value="1"/>
</dbReference>
<dbReference type="GO" id="GO:0016020">
    <property type="term" value="C:membrane"/>
    <property type="evidence" value="ECO:0007669"/>
    <property type="project" value="GOC"/>
</dbReference>
<evidence type="ECO:0000313" key="3">
    <source>
        <dbReference type="Proteomes" id="UP000095280"/>
    </source>
</evidence>
<dbReference type="GO" id="GO:0046513">
    <property type="term" value="P:ceramide biosynthetic process"/>
    <property type="evidence" value="ECO:0007669"/>
    <property type="project" value="TreeGrafter"/>
</dbReference>
<feature type="domain" description="Fatty acid desaturase" evidence="2">
    <location>
        <begin position="332"/>
        <end position="393"/>
    </location>
</feature>
<keyword evidence="3" id="KW-1185">Reference proteome</keyword>
<feature type="region of interest" description="Disordered" evidence="1">
    <location>
        <begin position="1"/>
        <end position="61"/>
    </location>
</feature>
<dbReference type="PANTHER" id="PTHR12879">
    <property type="entry name" value="SPHINGOLIPID DELTA 4 DESATURASE/C-4 HYDROXYLASE PROTEIN DES2"/>
    <property type="match status" value="1"/>
</dbReference>
<organism evidence="3 4">
    <name type="scientific">Macrostomum lignano</name>
    <dbReference type="NCBI Taxonomy" id="282301"/>
    <lineage>
        <taxon>Eukaryota</taxon>
        <taxon>Metazoa</taxon>
        <taxon>Spiralia</taxon>
        <taxon>Lophotrochozoa</taxon>
        <taxon>Platyhelminthes</taxon>
        <taxon>Rhabditophora</taxon>
        <taxon>Macrostomorpha</taxon>
        <taxon>Macrostomida</taxon>
        <taxon>Macrostomidae</taxon>
        <taxon>Macrostomum</taxon>
    </lineage>
</organism>
<proteinExistence type="predicted"/>
<accession>A0A1I8FE54</accession>
<reference evidence="4" key="1">
    <citation type="submission" date="2016-11" db="UniProtKB">
        <authorList>
            <consortium name="WormBaseParasite"/>
        </authorList>
    </citation>
    <scope>IDENTIFICATION</scope>
</reference>
<dbReference type="AlphaFoldDB" id="A0A1I8FE54"/>
<feature type="compositionally biased region" description="Basic residues" evidence="1">
    <location>
        <begin position="26"/>
        <end position="35"/>
    </location>
</feature>
<dbReference type="PANTHER" id="PTHR12879:SF8">
    <property type="entry name" value="SPHINGOLIPID DELTA(4)-DESATURASE DES1"/>
    <property type="match status" value="1"/>
</dbReference>
<sequence>VEQSGRNSKGHVRIQMRRDTVTSRNHCSRTRRTRTLAKVQEAAPAPSPASKANGHSPLLPTDKVAGRQVSARQQQSASPFCGSGADMVEVQVCSATLKRVEPYIAARRPKVFILFVYSARDQSARTTDGPVGVANRFRMGLYSEDRTLLAERMNSRSKSDGPGPRLQMDRTGHGGLPAGSIVASPAESALWQLLLLSYAYYGGTINHSMTLAIHEISHNLAFGARPANGQSSSGHLCQPAIGVPYSLQEYHLEHHRYQVTISGTWTCEQNGGHAHSAAGALSDAMTKLEAINIAVQLGFDVLVVYFLGFKPLVHGSWHPAVSGHSPPVAGHFISEHYMFKKGYETYSYYGLLNCITFNVGYHNEHHDFPSVAGSRLPKVRAIAPEWYDNLPCHRSWTRVLYDFITDPEIGPYSGSSGLRLRAACARCRRCQWDIDIDEAVRLRYSPMLTPDYSLAKKIRLLMATVMSTITLLMATVMPTITLLMVATVKRLNEREADELDCNNNKITVIKILMSSRFARRKFSLILLVFFI</sequence>
<dbReference type="Proteomes" id="UP000095280">
    <property type="component" value="Unplaced"/>
</dbReference>
<evidence type="ECO:0000259" key="2">
    <source>
        <dbReference type="Pfam" id="PF00487"/>
    </source>
</evidence>
<name>A0A1I8FE54_9PLAT</name>
<dbReference type="WBParaSite" id="maker-unitig_31146-snap-gene-0.2-mRNA-1">
    <property type="protein sequence ID" value="maker-unitig_31146-snap-gene-0.2-mRNA-1"/>
    <property type="gene ID" value="maker-unitig_31146-snap-gene-0.2"/>
</dbReference>
<protein>
    <submittedName>
        <fullName evidence="4">FA_desaturase domain-containing protein</fullName>
    </submittedName>
</protein>
<evidence type="ECO:0000313" key="4">
    <source>
        <dbReference type="WBParaSite" id="maker-unitig_31146-snap-gene-0.2-mRNA-1"/>
    </source>
</evidence>
<evidence type="ECO:0000256" key="1">
    <source>
        <dbReference type="SAM" id="MobiDB-lite"/>
    </source>
</evidence>
<dbReference type="GO" id="GO:0042284">
    <property type="term" value="F:sphingolipid delta-4 desaturase activity"/>
    <property type="evidence" value="ECO:0007669"/>
    <property type="project" value="TreeGrafter"/>
</dbReference>
<dbReference type="InterPro" id="IPR005804">
    <property type="entry name" value="FA_desaturase_dom"/>
</dbReference>
<feature type="compositionally biased region" description="Low complexity" evidence="1">
    <location>
        <begin position="42"/>
        <end position="52"/>
    </location>
</feature>